<feature type="transmembrane region" description="Helical" evidence="1">
    <location>
        <begin position="169"/>
        <end position="191"/>
    </location>
</feature>
<feature type="transmembrane region" description="Helical" evidence="1">
    <location>
        <begin position="137"/>
        <end position="157"/>
    </location>
</feature>
<protein>
    <recommendedName>
        <fullName evidence="4">Permease</fullName>
    </recommendedName>
</protein>
<dbReference type="OrthoDB" id="2965073at2"/>
<dbReference type="RefSeq" id="WP_095307688.1">
    <property type="nucleotide sequence ID" value="NZ_JAMAWL010000007.1"/>
</dbReference>
<name>A0A417YNK0_9BACI</name>
<dbReference type="EMBL" id="QWEH01000001">
    <property type="protein sequence ID" value="RHW35355.1"/>
    <property type="molecule type" value="Genomic_DNA"/>
</dbReference>
<keyword evidence="3" id="KW-1185">Reference proteome</keyword>
<keyword evidence="1" id="KW-0812">Transmembrane</keyword>
<keyword evidence="1" id="KW-1133">Transmembrane helix</keyword>
<feature type="transmembrane region" description="Helical" evidence="1">
    <location>
        <begin position="104"/>
        <end position="125"/>
    </location>
</feature>
<reference evidence="2 3" key="1">
    <citation type="journal article" date="2007" name="Int. J. Syst. Evol. Microbiol.">
        <title>Oceanobacillus profundus sp. nov., isolated from a deep-sea sediment core.</title>
        <authorList>
            <person name="Kim Y.G."/>
            <person name="Choi D.H."/>
            <person name="Hyun S."/>
            <person name="Cho B.C."/>
        </authorList>
    </citation>
    <scope>NUCLEOTIDE SEQUENCE [LARGE SCALE GENOMIC DNA]</scope>
    <source>
        <strain evidence="2 3">DSM 18246</strain>
    </source>
</reference>
<evidence type="ECO:0000313" key="3">
    <source>
        <dbReference type="Proteomes" id="UP000285456"/>
    </source>
</evidence>
<dbReference type="Proteomes" id="UP000285456">
    <property type="component" value="Unassembled WGS sequence"/>
</dbReference>
<evidence type="ECO:0008006" key="4">
    <source>
        <dbReference type="Google" id="ProtNLM"/>
    </source>
</evidence>
<feature type="transmembrane region" description="Helical" evidence="1">
    <location>
        <begin position="21"/>
        <end position="43"/>
    </location>
</feature>
<feature type="transmembrane region" description="Helical" evidence="1">
    <location>
        <begin position="206"/>
        <end position="225"/>
    </location>
</feature>
<dbReference type="AlphaFoldDB" id="A0A417YNK0"/>
<keyword evidence="1" id="KW-0472">Membrane</keyword>
<organism evidence="2 3">
    <name type="scientific">Oceanobacillus profundus</name>
    <dbReference type="NCBI Taxonomy" id="372463"/>
    <lineage>
        <taxon>Bacteria</taxon>
        <taxon>Bacillati</taxon>
        <taxon>Bacillota</taxon>
        <taxon>Bacilli</taxon>
        <taxon>Bacillales</taxon>
        <taxon>Bacillaceae</taxon>
        <taxon>Oceanobacillus</taxon>
    </lineage>
</organism>
<accession>A0A417YNK0</accession>
<gene>
    <name evidence="2" type="ORF">D1B32_01675</name>
</gene>
<feature type="transmembrane region" description="Helical" evidence="1">
    <location>
        <begin position="49"/>
        <end position="66"/>
    </location>
</feature>
<proteinExistence type="predicted"/>
<comment type="caution">
    <text evidence="2">The sequence shown here is derived from an EMBL/GenBank/DDBJ whole genome shotgun (WGS) entry which is preliminary data.</text>
</comment>
<sequence length="239" mass="27479">MKEWKQAFWLAGTEWKNFSKHAVFTYTLCLLYIVIVFAFLPIFEGGTTIVGDILFIVIFLLFPAWIKPKESHVQKISGEIWASPSFIMLQQLPIRKNVIVKSRFIFHSFYSFPFQLTLLLCLYILTPEVRNMGFSAYLAFVIIWLAISIYIGFFLPTSDGGDIINWKTLLGSSLFFILLGAAILTLFHAVLDVGFVEWTIRIAQEFPLLSAIVSILLAACGFFYWPRSLKKTMEKLDYL</sequence>
<evidence type="ECO:0000256" key="1">
    <source>
        <dbReference type="SAM" id="Phobius"/>
    </source>
</evidence>
<evidence type="ECO:0000313" key="2">
    <source>
        <dbReference type="EMBL" id="RHW35355.1"/>
    </source>
</evidence>